<proteinExistence type="predicted"/>
<dbReference type="KEGG" id="tom:BWR18_17255"/>
<dbReference type="CDD" id="cd00229">
    <property type="entry name" value="SGNH_hydrolase"/>
    <property type="match status" value="1"/>
</dbReference>
<feature type="chain" id="PRO_5012975723" description="SGNH hydrolase-type esterase domain-containing protein" evidence="1">
    <location>
        <begin position="18"/>
        <end position="216"/>
    </location>
</feature>
<evidence type="ECO:0000313" key="4">
    <source>
        <dbReference type="Proteomes" id="UP000186336"/>
    </source>
</evidence>
<dbReference type="GO" id="GO:0016788">
    <property type="term" value="F:hydrolase activity, acting on ester bonds"/>
    <property type="evidence" value="ECO:0007669"/>
    <property type="project" value="UniProtKB-ARBA"/>
</dbReference>
<dbReference type="STRING" id="299262.BWR18_17255"/>
<dbReference type="Pfam" id="PF13472">
    <property type="entry name" value="Lipase_GDSL_2"/>
    <property type="match status" value="1"/>
</dbReference>
<dbReference type="InterPro" id="IPR036514">
    <property type="entry name" value="SGNH_hydro_sf"/>
</dbReference>
<dbReference type="AlphaFoldDB" id="A0A1P8MYV0"/>
<evidence type="ECO:0000256" key="1">
    <source>
        <dbReference type="SAM" id="SignalP"/>
    </source>
</evidence>
<feature type="signal peptide" evidence="1">
    <location>
        <begin position="1"/>
        <end position="17"/>
    </location>
</feature>
<feature type="domain" description="SGNH hydrolase-type esterase" evidence="2">
    <location>
        <begin position="24"/>
        <end position="205"/>
    </location>
</feature>
<evidence type="ECO:0000313" key="3">
    <source>
        <dbReference type="EMBL" id="APX13234.1"/>
    </source>
</evidence>
<evidence type="ECO:0000259" key="2">
    <source>
        <dbReference type="Pfam" id="PF13472"/>
    </source>
</evidence>
<dbReference type="InterPro" id="IPR013830">
    <property type="entry name" value="SGNH_hydro"/>
</dbReference>
<accession>A0A1P8MYV0</accession>
<sequence length="216" mass="23220">MKWVAVLFLCFATSVSAEPLRVLAIGDSIMAWHKWTGRDIPSVMGDLLGAQVENDAVAASRFSNASALGRAVGFDVRAQFRAGDWDVILINGGANDFLNDCSCSACDGVLNGLIGPDLSGEVPGFLARLRQTGAEVIWMGYYASARSGQFTGCRPYLVEYDARLARLAAQMDGVRFIDSEDVMDPSDRSLFAFDGIHPSPSGARRIGTYLAQSLAQ</sequence>
<protein>
    <recommendedName>
        <fullName evidence="2">SGNH hydrolase-type esterase domain-containing protein</fullName>
    </recommendedName>
</protein>
<keyword evidence="1" id="KW-0732">Signal</keyword>
<name>A0A1P8MYV0_9RHOB</name>
<keyword evidence="4" id="KW-1185">Reference proteome</keyword>
<gene>
    <name evidence="3" type="ORF">BWR18_17255</name>
</gene>
<organism evidence="3 4">
    <name type="scientific">Tateyamaria omphalii</name>
    <dbReference type="NCBI Taxonomy" id="299262"/>
    <lineage>
        <taxon>Bacteria</taxon>
        <taxon>Pseudomonadati</taxon>
        <taxon>Pseudomonadota</taxon>
        <taxon>Alphaproteobacteria</taxon>
        <taxon>Rhodobacterales</taxon>
        <taxon>Roseobacteraceae</taxon>
        <taxon>Tateyamaria</taxon>
    </lineage>
</organism>
<dbReference type="Gene3D" id="3.40.50.1110">
    <property type="entry name" value="SGNH hydrolase"/>
    <property type="match status" value="1"/>
</dbReference>
<reference evidence="3 4" key="1">
    <citation type="submission" date="2017-01" db="EMBL/GenBank/DDBJ databases">
        <title>Complete genome of Tateyamaria omphalii DOK1-4 isolated from seawater in Dokdo.</title>
        <authorList>
            <person name="Kim J.H."/>
            <person name="Chi W.-J."/>
        </authorList>
    </citation>
    <scope>NUCLEOTIDE SEQUENCE [LARGE SCALE GENOMIC DNA]</scope>
    <source>
        <strain evidence="3 4">DOK1-4</strain>
    </source>
</reference>
<dbReference type="SUPFAM" id="SSF52266">
    <property type="entry name" value="SGNH hydrolase"/>
    <property type="match status" value="1"/>
</dbReference>
<dbReference type="Proteomes" id="UP000186336">
    <property type="component" value="Chromosome"/>
</dbReference>
<dbReference type="EMBL" id="CP019312">
    <property type="protein sequence ID" value="APX13234.1"/>
    <property type="molecule type" value="Genomic_DNA"/>
</dbReference>